<protein>
    <recommendedName>
        <fullName evidence="3">Thiamine biosynthesis protein ThiS</fullName>
    </recommendedName>
</protein>
<dbReference type="InterPro" id="IPR003749">
    <property type="entry name" value="ThiS/MoaD-like"/>
</dbReference>
<dbReference type="CDD" id="cd00565">
    <property type="entry name" value="Ubl_ThiS"/>
    <property type="match status" value="1"/>
</dbReference>
<dbReference type="NCBIfam" id="TIGR01683">
    <property type="entry name" value="thiS"/>
    <property type="match status" value="1"/>
</dbReference>
<organism evidence="1 2">
    <name type="scientific">Kandleria vitulina DSM 20405</name>
    <dbReference type="NCBI Taxonomy" id="1410657"/>
    <lineage>
        <taxon>Bacteria</taxon>
        <taxon>Bacillati</taxon>
        <taxon>Bacillota</taxon>
        <taxon>Erysipelotrichia</taxon>
        <taxon>Erysipelotrichales</taxon>
        <taxon>Coprobacillaceae</taxon>
        <taxon>Kandleria</taxon>
    </lineage>
</organism>
<comment type="caution">
    <text evidence="1">The sequence shown here is derived from an EMBL/GenBank/DDBJ whole genome shotgun (WGS) entry which is preliminary data.</text>
</comment>
<dbReference type="Pfam" id="PF02597">
    <property type="entry name" value="ThiS"/>
    <property type="match status" value="1"/>
</dbReference>
<dbReference type="EMBL" id="JQBL01000001">
    <property type="protein sequence ID" value="KRN51444.1"/>
    <property type="molecule type" value="Genomic_DNA"/>
</dbReference>
<dbReference type="InterPro" id="IPR010035">
    <property type="entry name" value="Thi_S"/>
</dbReference>
<evidence type="ECO:0000313" key="1">
    <source>
        <dbReference type="EMBL" id="KRN51444.1"/>
    </source>
</evidence>
<proteinExistence type="predicted"/>
<dbReference type="PANTHER" id="PTHR34472:SF1">
    <property type="entry name" value="SULFUR CARRIER PROTEIN THIS"/>
    <property type="match status" value="1"/>
</dbReference>
<dbReference type="RefSeq" id="WP_031590029.1">
    <property type="nucleotide sequence ID" value="NZ_JQBL01000001.1"/>
</dbReference>
<dbReference type="PANTHER" id="PTHR34472">
    <property type="entry name" value="SULFUR CARRIER PROTEIN THIS"/>
    <property type="match status" value="1"/>
</dbReference>
<dbReference type="InterPro" id="IPR016155">
    <property type="entry name" value="Mopterin_synth/thiamin_S_b"/>
</dbReference>
<dbReference type="Gene3D" id="3.10.20.30">
    <property type="match status" value="1"/>
</dbReference>
<dbReference type="PATRIC" id="fig|1410657.5.peg.63"/>
<accession>A0A0R2HPH3</accession>
<evidence type="ECO:0008006" key="3">
    <source>
        <dbReference type="Google" id="ProtNLM"/>
    </source>
</evidence>
<dbReference type="AlphaFoldDB" id="A0A0R2HPH3"/>
<keyword evidence="2" id="KW-1185">Reference proteome</keyword>
<dbReference type="InterPro" id="IPR012675">
    <property type="entry name" value="Beta-grasp_dom_sf"/>
</dbReference>
<reference evidence="1 2" key="1">
    <citation type="journal article" date="2015" name="Genome Announc.">
        <title>Expanding the biotechnology potential of lactobacilli through comparative genomics of 213 strains and associated genera.</title>
        <authorList>
            <person name="Sun Z."/>
            <person name="Harris H.M."/>
            <person name="McCann A."/>
            <person name="Guo C."/>
            <person name="Argimon S."/>
            <person name="Zhang W."/>
            <person name="Yang X."/>
            <person name="Jeffery I.B."/>
            <person name="Cooney J.C."/>
            <person name="Kagawa T.F."/>
            <person name="Liu W."/>
            <person name="Song Y."/>
            <person name="Salvetti E."/>
            <person name="Wrobel A."/>
            <person name="Rasinkangas P."/>
            <person name="Parkhill J."/>
            <person name="Rea M.C."/>
            <person name="O'Sullivan O."/>
            <person name="Ritari J."/>
            <person name="Douillard F.P."/>
            <person name="Paul Ross R."/>
            <person name="Yang R."/>
            <person name="Briner A.E."/>
            <person name="Felis G.E."/>
            <person name="de Vos W.M."/>
            <person name="Barrangou R."/>
            <person name="Klaenhammer T.R."/>
            <person name="Caufield P.W."/>
            <person name="Cui Y."/>
            <person name="Zhang H."/>
            <person name="O'Toole P.W."/>
        </authorList>
    </citation>
    <scope>NUCLEOTIDE SEQUENCE [LARGE SCALE GENOMIC DNA]</scope>
    <source>
        <strain evidence="1 2">DSM 20405</strain>
    </source>
</reference>
<gene>
    <name evidence="1" type="ORF">IV49_GL000061</name>
</gene>
<evidence type="ECO:0000313" key="2">
    <source>
        <dbReference type="Proteomes" id="UP000051841"/>
    </source>
</evidence>
<name>A0A0R2HPH3_9FIRM</name>
<sequence length="64" mass="7136">MVKVNGKELDIAGESISEFLKSTDYDLRVIAVERNEEIVLKSMYDKTILKDEDVVEIVSFVGGG</sequence>
<dbReference type="Proteomes" id="UP000051841">
    <property type="component" value="Unassembled WGS sequence"/>
</dbReference>
<dbReference type="SUPFAM" id="SSF54285">
    <property type="entry name" value="MoaD/ThiS"/>
    <property type="match status" value="1"/>
</dbReference>